<organism evidence="2 3">
    <name type="scientific">Stenotrophomonas tumulicola</name>
    <dbReference type="NCBI Taxonomy" id="1685415"/>
    <lineage>
        <taxon>Bacteria</taxon>
        <taxon>Pseudomonadati</taxon>
        <taxon>Pseudomonadota</taxon>
        <taxon>Gammaproteobacteria</taxon>
        <taxon>Lysobacterales</taxon>
        <taxon>Lysobacteraceae</taxon>
        <taxon>Stenotrophomonas</taxon>
    </lineage>
</organism>
<evidence type="ECO:0000313" key="3">
    <source>
        <dbReference type="Proteomes" id="UP000547058"/>
    </source>
</evidence>
<sequence>MKRIKALTISLLAIISAGAAAGLYLSGEKNVNRKTSEADGSPAELKHSQLRATINIQRLANERKISPAIVKPELGRAFSISRSGPLRPPGDALNYAKSLLAASQSGDAVATYDIFLATLDCANHLRNAGIMYQEIGTGESPLKPTSNATEDKENLLECEGLLTSEEFQEKNWLTNAAEQGSLEAMLMYSINPDHVLGDIREYSLKPELVQKWKDDSITYLNRASSAGSTDALYSLSDVYKNGIIAPPNPVEAYAYRLAAHKATGTPIDQRIQSNLTKRLTPHQIQESEGRSEKILTSCCIN</sequence>
<evidence type="ECO:0000313" key="2">
    <source>
        <dbReference type="EMBL" id="MBA8682718.1"/>
    </source>
</evidence>
<proteinExistence type="predicted"/>
<accession>A0A7W3II41</accession>
<feature type="signal peptide" evidence="1">
    <location>
        <begin position="1"/>
        <end position="21"/>
    </location>
</feature>
<dbReference type="EMBL" id="JACGXS010000006">
    <property type="protein sequence ID" value="MBA8682718.1"/>
    <property type="molecule type" value="Genomic_DNA"/>
</dbReference>
<dbReference type="Gene3D" id="1.25.40.10">
    <property type="entry name" value="Tetratricopeptide repeat domain"/>
    <property type="match status" value="1"/>
</dbReference>
<reference evidence="2 3" key="1">
    <citation type="submission" date="2020-08" db="EMBL/GenBank/DDBJ databases">
        <title>Stenotrophomonas tumulicola JCM 30961.</title>
        <authorList>
            <person name="Deng Y."/>
        </authorList>
    </citation>
    <scope>NUCLEOTIDE SEQUENCE [LARGE SCALE GENOMIC DNA]</scope>
    <source>
        <strain evidence="2 3">JCM 30961</strain>
    </source>
</reference>
<dbReference type="RefSeq" id="WP_182339848.1">
    <property type="nucleotide sequence ID" value="NZ_JACGXS010000006.1"/>
</dbReference>
<gene>
    <name evidence="2" type="ORF">H4O11_13010</name>
</gene>
<protein>
    <submittedName>
        <fullName evidence="2">Sel1 repeat family protein</fullName>
    </submittedName>
</protein>
<feature type="chain" id="PRO_5031045032" evidence="1">
    <location>
        <begin position="22"/>
        <end position="301"/>
    </location>
</feature>
<comment type="caution">
    <text evidence="2">The sequence shown here is derived from an EMBL/GenBank/DDBJ whole genome shotgun (WGS) entry which is preliminary data.</text>
</comment>
<dbReference type="AlphaFoldDB" id="A0A7W3II41"/>
<evidence type="ECO:0000256" key="1">
    <source>
        <dbReference type="SAM" id="SignalP"/>
    </source>
</evidence>
<keyword evidence="1" id="KW-0732">Signal</keyword>
<keyword evidence="3" id="KW-1185">Reference proteome</keyword>
<dbReference type="InterPro" id="IPR011990">
    <property type="entry name" value="TPR-like_helical_dom_sf"/>
</dbReference>
<dbReference type="Proteomes" id="UP000547058">
    <property type="component" value="Unassembled WGS sequence"/>
</dbReference>
<dbReference type="SUPFAM" id="SSF81901">
    <property type="entry name" value="HCP-like"/>
    <property type="match status" value="1"/>
</dbReference>
<name>A0A7W3II41_9GAMM</name>